<dbReference type="OrthoDB" id="20839at2759"/>
<accession>A0A6J0M8X5</accession>
<dbReference type="RefSeq" id="XP_018468832.2">
    <property type="nucleotide sequence ID" value="XM_018613330.2"/>
</dbReference>
<protein>
    <submittedName>
        <fullName evidence="3">Uncharacterized protein LOC108840506 isoform X1</fullName>
    </submittedName>
</protein>
<gene>
    <name evidence="3" type="primary">LOC108840506</name>
</gene>
<dbReference type="GeneID" id="108840506"/>
<feature type="region of interest" description="Disordered" evidence="1">
    <location>
        <begin position="1"/>
        <end position="54"/>
    </location>
</feature>
<keyword evidence="2" id="KW-1185">Reference proteome</keyword>
<evidence type="ECO:0000313" key="3">
    <source>
        <dbReference type="RefSeq" id="XP_018468832.2"/>
    </source>
</evidence>
<organism evidence="2 3">
    <name type="scientific">Raphanus sativus</name>
    <name type="common">Radish</name>
    <name type="synonym">Raphanus raphanistrum var. sativus</name>
    <dbReference type="NCBI Taxonomy" id="3726"/>
    <lineage>
        <taxon>Eukaryota</taxon>
        <taxon>Viridiplantae</taxon>
        <taxon>Streptophyta</taxon>
        <taxon>Embryophyta</taxon>
        <taxon>Tracheophyta</taxon>
        <taxon>Spermatophyta</taxon>
        <taxon>Magnoliopsida</taxon>
        <taxon>eudicotyledons</taxon>
        <taxon>Gunneridae</taxon>
        <taxon>Pentapetalae</taxon>
        <taxon>rosids</taxon>
        <taxon>malvids</taxon>
        <taxon>Brassicales</taxon>
        <taxon>Brassicaceae</taxon>
        <taxon>Brassiceae</taxon>
        <taxon>Raphanus</taxon>
    </lineage>
</organism>
<feature type="region of interest" description="Disordered" evidence="1">
    <location>
        <begin position="95"/>
        <end position="117"/>
    </location>
</feature>
<proteinExistence type="predicted"/>
<dbReference type="KEGG" id="rsz:108840506"/>
<sequence length="117" mass="13101">MDTDQKSDDSATSKGRKQPTESQVFSGKTVPRKHCIVSPSVSEEGDEESEPKKQHVETFAKELVMTSDEASFKNRRLPKGYFYVPVDCLQEDKLGNKKADSSDKPINQTVPYGECEI</sequence>
<evidence type="ECO:0000256" key="1">
    <source>
        <dbReference type="SAM" id="MobiDB-lite"/>
    </source>
</evidence>
<feature type="compositionally biased region" description="Basic and acidic residues" evidence="1">
    <location>
        <begin position="1"/>
        <end position="11"/>
    </location>
</feature>
<reference evidence="3" key="2">
    <citation type="submission" date="2025-08" db="UniProtKB">
        <authorList>
            <consortium name="RefSeq"/>
        </authorList>
    </citation>
    <scope>IDENTIFICATION</scope>
    <source>
        <tissue evidence="3">Leaf</tissue>
    </source>
</reference>
<dbReference type="Proteomes" id="UP000504610">
    <property type="component" value="Chromosome 2"/>
</dbReference>
<name>A0A6J0M8X5_RAPSA</name>
<reference evidence="2" key="1">
    <citation type="journal article" date="2019" name="Database">
        <title>The radish genome database (RadishGD): an integrated information resource for radish genomics.</title>
        <authorList>
            <person name="Yu H.J."/>
            <person name="Baek S."/>
            <person name="Lee Y.J."/>
            <person name="Cho A."/>
            <person name="Mun J.H."/>
        </authorList>
    </citation>
    <scope>NUCLEOTIDE SEQUENCE [LARGE SCALE GENOMIC DNA]</scope>
    <source>
        <strain evidence="2">cv. WK10039</strain>
    </source>
</reference>
<evidence type="ECO:0000313" key="2">
    <source>
        <dbReference type="Proteomes" id="UP000504610"/>
    </source>
</evidence>
<dbReference type="AlphaFoldDB" id="A0A6J0M8X5"/>